<name>A0A060T5Q5_BLAAD</name>
<dbReference type="PANTHER" id="PTHR22597">
    <property type="entry name" value="POLYCOMB GROUP PROTEIN"/>
    <property type="match status" value="1"/>
</dbReference>
<evidence type="ECO:0000256" key="1">
    <source>
        <dbReference type="ARBA" id="ARBA00023015"/>
    </source>
</evidence>
<accession>A0A060T5Q5</accession>
<gene>
    <name evidence="4" type="ORF">GNLVRS02_ARAD1C14388g</name>
</gene>
<organism evidence="4">
    <name type="scientific">Blastobotrys adeninivorans</name>
    <name type="common">Yeast</name>
    <name type="synonym">Arxula adeninivorans</name>
    <dbReference type="NCBI Taxonomy" id="409370"/>
    <lineage>
        <taxon>Eukaryota</taxon>
        <taxon>Fungi</taxon>
        <taxon>Dikarya</taxon>
        <taxon>Ascomycota</taxon>
        <taxon>Saccharomycotina</taxon>
        <taxon>Dipodascomycetes</taxon>
        <taxon>Dipodascales</taxon>
        <taxon>Trichomonascaceae</taxon>
        <taxon>Blastobotrys</taxon>
    </lineage>
</organism>
<dbReference type="EMBL" id="HG937693">
    <property type="protein sequence ID" value="CDP34521.1"/>
    <property type="molecule type" value="Genomic_DNA"/>
</dbReference>
<keyword evidence="1" id="KW-0805">Transcription regulation</keyword>
<dbReference type="AlphaFoldDB" id="A0A060T5Q5"/>
<evidence type="ECO:0000256" key="2">
    <source>
        <dbReference type="ARBA" id="ARBA00023163"/>
    </source>
</evidence>
<feature type="region of interest" description="Disordered" evidence="3">
    <location>
        <begin position="1"/>
        <end position="86"/>
    </location>
</feature>
<evidence type="ECO:0000313" key="4">
    <source>
        <dbReference type="EMBL" id="CDP34521.1"/>
    </source>
</evidence>
<feature type="compositionally biased region" description="Polar residues" evidence="3">
    <location>
        <begin position="112"/>
        <end position="122"/>
    </location>
</feature>
<sequence length="489" mass="54683">MRRRSARIAKSEDEPEARSATPGDTPGETPGETPEPTPSQSPQQANAQLPDQQQSQAMSAAAEPPRKARRGRPPGSRNRATIARELGVGEDELDEVLEAGGLASPRRRTLKTQRPSSFQVTPYGNRGMARTPSTVGGPAHLTAVPAELPNLTPKIHNDELDLPTDPAGEKKVAKDGQLQGGRDYRVRTFTVLGKGSRLYMLATEPARCMGFRDSYLLFQKHKRLHKVVANDVEKFDLIEREIIPHSYKGRSIALVTARSVFREFGARIIIGGKRVYDDYYETEAKNVGFVPGQLADPDDKLPPPGEPYNKNQYVAWHGASSIYHQNSAAPMLTRESLKDHPSVQRRRKVLITDENWMYEHAMATSQYNADLSARRRLTLKGGIYEPYTSAVFFPRNTQPERFSWSKTGDAQDAIKQEATDDNDDDSGKQNNEKVVIETVVQVANPFVRTGLKDVSPEIYDHLPEDIKQSIERQKNNELQWDQFATKVSN</sequence>
<protein>
    <submittedName>
        <fullName evidence="4">ARAD1C14388p</fullName>
    </submittedName>
</protein>
<reference evidence="4" key="1">
    <citation type="submission" date="2014-02" db="EMBL/GenBank/DDBJ databases">
        <authorList>
            <person name="Genoscope - CEA"/>
        </authorList>
    </citation>
    <scope>NUCLEOTIDE SEQUENCE</scope>
    <source>
        <strain evidence="4">LS3</strain>
    </source>
</reference>
<dbReference type="GO" id="GO:0016586">
    <property type="term" value="C:RSC-type complex"/>
    <property type="evidence" value="ECO:0007669"/>
    <property type="project" value="TreeGrafter"/>
</dbReference>
<dbReference type="GO" id="GO:0031490">
    <property type="term" value="F:chromatin DNA binding"/>
    <property type="evidence" value="ECO:0007669"/>
    <property type="project" value="TreeGrafter"/>
</dbReference>
<proteinExistence type="predicted"/>
<feature type="compositionally biased region" description="Low complexity" evidence="3">
    <location>
        <begin position="21"/>
        <end position="32"/>
    </location>
</feature>
<reference evidence="4" key="2">
    <citation type="submission" date="2014-06" db="EMBL/GenBank/DDBJ databases">
        <title>The complete genome of Blastobotrys (Arxula) adeninivorans LS3 - a yeast of biotechnological interest.</title>
        <authorList>
            <person name="Kunze G."/>
            <person name="Gaillardin C."/>
            <person name="Czernicka M."/>
            <person name="Durrens P."/>
            <person name="Martin T."/>
            <person name="Boer E."/>
            <person name="Gabaldon T."/>
            <person name="Cruz J."/>
            <person name="Talla E."/>
            <person name="Marck C."/>
            <person name="Goffeau A."/>
            <person name="Barbe V."/>
            <person name="Baret P."/>
            <person name="Baronian K."/>
            <person name="Beier S."/>
            <person name="Bleykasten C."/>
            <person name="Bode R."/>
            <person name="Casaregola S."/>
            <person name="Despons L."/>
            <person name="Fairhead C."/>
            <person name="Giersberg M."/>
            <person name="Gierski P."/>
            <person name="Hahnel U."/>
            <person name="Hartmann A."/>
            <person name="Jankowska D."/>
            <person name="Jubin C."/>
            <person name="Jung P."/>
            <person name="Lafontaine I."/>
            <person name="Leh-Louis V."/>
            <person name="Lemaire M."/>
            <person name="Marcet-Houben M."/>
            <person name="Mascher M."/>
            <person name="Morel G."/>
            <person name="Richard G.-F."/>
            <person name="Riechen J."/>
            <person name="Sacerdot C."/>
            <person name="Sarkar A."/>
            <person name="Savel G."/>
            <person name="Schacherer J."/>
            <person name="Sherman D."/>
            <person name="Straub M.-L."/>
            <person name="Stein N."/>
            <person name="Thierry A."/>
            <person name="Trautwein-Schult A."/>
            <person name="Westhof E."/>
            <person name="Worch S."/>
            <person name="Dujon B."/>
            <person name="Souciet J.-L."/>
            <person name="Wincker P."/>
            <person name="Scholz U."/>
            <person name="Neuveglise N."/>
        </authorList>
    </citation>
    <scope>NUCLEOTIDE SEQUENCE</scope>
    <source>
        <strain evidence="4">LS3</strain>
    </source>
</reference>
<feature type="region of interest" description="Disordered" evidence="3">
    <location>
        <begin position="104"/>
        <end position="135"/>
    </location>
</feature>
<dbReference type="InterPro" id="IPR013933">
    <property type="entry name" value="CRC_Rsc7/Swp82"/>
</dbReference>
<dbReference type="PhylomeDB" id="A0A060T5Q5"/>
<dbReference type="PANTHER" id="PTHR22597:SF3">
    <property type="entry name" value="CHROMATIN STRUCTURE-REMODELING COMPLEX SUBUNIT RSC7"/>
    <property type="match status" value="1"/>
</dbReference>
<feature type="compositionally biased region" description="Low complexity" evidence="3">
    <location>
        <begin position="43"/>
        <end position="63"/>
    </location>
</feature>
<evidence type="ECO:0000256" key="3">
    <source>
        <dbReference type="SAM" id="MobiDB-lite"/>
    </source>
</evidence>
<keyword evidence="2" id="KW-0804">Transcription</keyword>
<dbReference type="Pfam" id="PF08624">
    <property type="entry name" value="CRC_subunit"/>
    <property type="match status" value="1"/>
</dbReference>